<keyword evidence="2" id="KW-1185">Reference proteome</keyword>
<gene>
    <name evidence="1" type="ORF">CDAR_431191</name>
</gene>
<proteinExistence type="predicted"/>
<dbReference type="Proteomes" id="UP001054837">
    <property type="component" value="Unassembled WGS sequence"/>
</dbReference>
<evidence type="ECO:0000313" key="1">
    <source>
        <dbReference type="EMBL" id="GIY23298.1"/>
    </source>
</evidence>
<dbReference type="EMBL" id="BPLQ01006531">
    <property type="protein sequence ID" value="GIY23298.1"/>
    <property type="molecule type" value="Genomic_DNA"/>
</dbReference>
<organism evidence="1 2">
    <name type="scientific">Caerostris darwini</name>
    <dbReference type="NCBI Taxonomy" id="1538125"/>
    <lineage>
        <taxon>Eukaryota</taxon>
        <taxon>Metazoa</taxon>
        <taxon>Ecdysozoa</taxon>
        <taxon>Arthropoda</taxon>
        <taxon>Chelicerata</taxon>
        <taxon>Arachnida</taxon>
        <taxon>Araneae</taxon>
        <taxon>Araneomorphae</taxon>
        <taxon>Entelegynae</taxon>
        <taxon>Araneoidea</taxon>
        <taxon>Araneidae</taxon>
        <taxon>Caerostris</taxon>
    </lineage>
</organism>
<evidence type="ECO:0000313" key="2">
    <source>
        <dbReference type="Proteomes" id="UP001054837"/>
    </source>
</evidence>
<comment type="caution">
    <text evidence="1">The sequence shown here is derived from an EMBL/GenBank/DDBJ whole genome shotgun (WGS) entry which is preliminary data.</text>
</comment>
<accession>A0AAV4RTV2</accession>
<evidence type="ECO:0008006" key="3">
    <source>
        <dbReference type="Google" id="ProtNLM"/>
    </source>
</evidence>
<reference evidence="1 2" key="1">
    <citation type="submission" date="2021-06" db="EMBL/GenBank/DDBJ databases">
        <title>Caerostris darwini draft genome.</title>
        <authorList>
            <person name="Kono N."/>
            <person name="Arakawa K."/>
        </authorList>
    </citation>
    <scope>NUCLEOTIDE SEQUENCE [LARGE SCALE GENOMIC DNA]</scope>
</reference>
<sequence>MSHMICNNAISAEKCLYSEASGRTQQPYTELEAFPDNFLWERPDSCMPPAENPITDNGMPKEIGKDFRLWCSFGFRDGDFCDWSSTKQSRAHRNEISFYSLVLRNDTEQSASVAFKDEEGMR</sequence>
<dbReference type="AlphaFoldDB" id="A0AAV4RTV2"/>
<protein>
    <recommendedName>
        <fullName evidence="3">MAM domain-containing protein</fullName>
    </recommendedName>
</protein>
<name>A0AAV4RTV2_9ARAC</name>